<evidence type="ECO:0000256" key="5">
    <source>
        <dbReference type="PIRSR" id="PIRSR601461-1"/>
    </source>
</evidence>
<keyword evidence="11" id="KW-1185">Reference proteome</keyword>
<dbReference type="OMA" id="LCKASCQ"/>
<evidence type="ECO:0000256" key="4">
    <source>
        <dbReference type="ARBA" id="ARBA00022801"/>
    </source>
</evidence>
<dbReference type="InterPro" id="IPR034164">
    <property type="entry name" value="Pepsin-like_dom"/>
</dbReference>
<evidence type="ECO:0000313" key="10">
    <source>
        <dbReference type="EMBL" id="CAE8589682.1"/>
    </source>
</evidence>
<keyword evidence="6" id="KW-1015">Disulfide bond</keyword>
<feature type="disulfide bond" evidence="6">
    <location>
        <begin position="305"/>
        <end position="343"/>
    </location>
</feature>
<keyword evidence="8" id="KW-0732">Signal</keyword>
<dbReference type="Gene3D" id="2.40.70.10">
    <property type="entry name" value="Acid Proteases"/>
    <property type="match status" value="2"/>
</dbReference>
<dbReference type="PANTHER" id="PTHR47966:SF51">
    <property type="entry name" value="BETA-SITE APP-CLEAVING ENZYME, ISOFORM A-RELATED"/>
    <property type="match status" value="1"/>
</dbReference>
<evidence type="ECO:0000256" key="7">
    <source>
        <dbReference type="RuleBase" id="RU000454"/>
    </source>
</evidence>
<dbReference type="PANTHER" id="PTHR47966">
    <property type="entry name" value="BETA-SITE APP-CLEAVING ENZYME, ISOFORM A-RELATED"/>
    <property type="match status" value="1"/>
</dbReference>
<dbReference type="PROSITE" id="PS51767">
    <property type="entry name" value="PEPTIDASE_A1"/>
    <property type="match status" value="1"/>
</dbReference>
<feature type="active site" evidence="5">
    <location>
        <position position="278"/>
    </location>
</feature>
<comment type="similarity">
    <text evidence="1 7">Belongs to the peptidase A1 family.</text>
</comment>
<dbReference type="InterPro" id="IPR021109">
    <property type="entry name" value="Peptidase_aspartic_dom_sf"/>
</dbReference>
<proteinExistence type="inferred from homology"/>
<dbReference type="AlphaFoldDB" id="A0A813DP65"/>
<evidence type="ECO:0000256" key="2">
    <source>
        <dbReference type="ARBA" id="ARBA00022670"/>
    </source>
</evidence>
<dbReference type="SUPFAM" id="SSF50630">
    <property type="entry name" value="Acid proteases"/>
    <property type="match status" value="1"/>
</dbReference>
<dbReference type="PRINTS" id="PR00792">
    <property type="entry name" value="PEPSIN"/>
</dbReference>
<dbReference type="OrthoDB" id="771136at2759"/>
<evidence type="ECO:0000313" key="11">
    <source>
        <dbReference type="Proteomes" id="UP000654075"/>
    </source>
</evidence>
<name>A0A813DP65_POLGL</name>
<evidence type="ECO:0000256" key="6">
    <source>
        <dbReference type="PIRSR" id="PIRSR601461-2"/>
    </source>
</evidence>
<sequence>MVARRLSALSLLLGSAGAAVVSLQLTHKPKTLSEIKRASQRRAEIGQRFAASLSADGIPSVSLTDVEDAEYYGEVDIGTPAQKFSVIYDTGSSNLWVPSKKCTNCKPRGGHYDASASKSTAANGKSFTLQYGTGNCQGFLTNDNIQLGGLSVENFTFGEVTSEAKDVFGQAPFDGILGMGPPAAAVDQTPMPMDMLVKQGKIQHNIFAFYLASGGKKGSTLTVGGTDSQFHTGDFHYVPVSVGAHLLPYWLVTAGDIKIGGKSSGACYPFLGCQMVVDTGTSVFAGPPSAMNKVIAEIGNVSADCSNAASLPTITLTMGGKDFELGPEFYVLRGKDDSGKEQCELGLEAVNAGVPIWILGDPFLRKYYTVWDSEQNRVGFALAKQPGQDGLLVI</sequence>
<keyword evidence="4 7" id="KW-0378">Hydrolase</keyword>
<dbReference type="Pfam" id="PF00026">
    <property type="entry name" value="Asp"/>
    <property type="match status" value="1"/>
</dbReference>
<keyword evidence="3 7" id="KW-0064">Aspartyl protease</keyword>
<accession>A0A813DP65</accession>
<feature type="signal peptide" evidence="8">
    <location>
        <begin position="1"/>
        <end position="18"/>
    </location>
</feature>
<comment type="caution">
    <text evidence="10">The sequence shown here is derived from an EMBL/GenBank/DDBJ whole genome shotgun (WGS) entry which is preliminary data.</text>
</comment>
<organism evidence="10 11">
    <name type="scientific">Polarella glacialis</name>
    <name type="common">Dinoflagellate</name>
    <dbReference type="NCBI Taxonomy" id="89957"/>
    <lineage>
        <taxon>Eukaryota</taxon>
        <taxon>Sar</taxon>
        <taxon>Alveolata</taxon>
        <taxon>Dinophyceae</taxon>
        <taxon>Suessiales</taxon>
        <taxon>Suessiaceae</taxon>
        <taxon>Polarella</taxon>
    </lineage>
</organism>
<dbReference type="EMBL" id="CAJNNV010003834">
    <property type="protein sequence ID" value="CAE8589682.1"/>
    <property type="molecule type" value="Genomic_DNA"/>
</dbReference>
<dbReference type="InterPro" id="IPR001969">
    <property type="entry name" value="Aspartic_peptidase_AS"/>
</dbReference>
<evidence type="ECO:0000256" key="1">
    <source>
        <dbReference type="ARBA" id="ARBA00007447"/>
    </source>
</evidence>
<dbReference type="InterPro" id="IPR033121">
    <property type="entry name" value="PEPTIDASE_A1"/>
</dbReference>
<keyword evidence="2 7" id="KW-0645">Protease</keyword>
<dbReference type="InterPro" id="IPR001461">
    <property type="entry name" value="Aspartic_peptidase_A1"/>
</dbReference>
<gene>
    <name evidence="10" type="ORF">PGLA1383_LOCUS8428</name>
</gene>
<dbReference type="PROSITE" id="PS00141">
    <property type="entry name" value="ASP_PROTEASE"/>
    <property type="match status" value="1"/>
</dbReference>
<dbReference type="GO" id="GO:0004190">
    <property type="term" value="F:aspartic-type endopeptidase activity"/>
    <property type="evidence" value="ECO:0007669"/>
    <property type="project" value="UniProtKB-KW"/>
</dbReference>
<dbReference type="FunFam" id="2.40.70.10:FF:000115">
    <property type="entry name" value="Lysosomal aspartic protease"/>
    <property type="match status" value="1"/>
</dbReference>
<dbReference type="CDD" id="cd05471">
    <property type="entry name" value="pepsin_like"/>
    <property type="match status" value="1"/>
</dbReference>
<feature type="chain" id="PRO_5032693318" description="Peptidase A1 domain-containing protein" evidence="8">
    <location>
        <begin position="19"/>
        <end position="394"/>
    </location>
</feature>
<protein>
    <recommendedName>
        <fullName evidence="9">Peptidase A1 domain-containing protein</fullName>
    </recommendedName>
</protein>
<evidence type="ECO:0000256" key="8">
    <source>
        <dbReference type="SAM" id="SignalP"/>
    </source>
</evidence>
<reference evidence="10" key="1">
    <citation type="submission" date="2021-02" db="EMBL/GenBank/DDBJ databases">
        <authorList>
            <person name="Dougan E. K."/>
            <person name="Rhodes N."/>
            <person name="Thang M."/>
            <person name="Chan C."/>
        </authorList>
    </citation>
    <scope>NUCLEOTIDE SEQUENCE</scope>
</reference>
<dbReference type="Proteomes" id="UP000654075">
    <property type="component" value="Unassembled WGS sequence"/>
</dbReference>
<feature type="active site" evidence="5">
    <location>
        <position position="89"/>
    </location>
</feature>
<evidence type="ECO:0000259" key="9">
    <source>
        <dbReference type="PROSITE" id="PS51767"/>
    </source>
</evidence>
<evidence type="ECO:0000256" key="3">
    <source>
        <dbReference type="ARBA" id="ARBA00022750"/>
    </source>
</evidence>
<feature type="domain" description="Peptidase A1" evidence="9">
    <location>
        <begin position="71"/>
        <end position="381"/>
    </location>
</feature>
<dbReference type="GO" id="GO:0016485">
    <property type="term" value="P:protein processing"/>
    <property type="evidence" value="ECO:0007669"/>
    <property type="project" value="UniProtKB-ARBA"/>
</dbReference>